<evidence type="ECO:0000313" key="2">
    <source>
        <dbReference type="EMBL" id="TFK56890.1"/>
    </source>
</evidence>
<dbReference type="OrthoDB" id="3222238at2759"/>
<evidence type="ECO:0000256" key="1">
    <source>
        <dbReference type="SAM" id="MobiDB-lite"/>
    </source>
</evidence>
<gene>
    <name evidence="2" type="ORF">OE88DRAFT_67767</name>
</gene>
<dbReference type="Proteomes" id="UP000305948">
    <property type="component" value="Unassembled WGS sequence"/>
</dbReference>
<accession>A0A5C3NHW4</accession>
<dbReference type="SUPFAM" id="SSF52047">
    <property type="entry name" value="RNI-like"/>
    <property type="match status" value="1"/>
</dbReference>
<evidence type="ECO:0000313" key="3">
    <source>
        <dbReference type="Proteomes" id="UP000305948"/>
    </source>
</evidence>
<keyword evidence="3" id="KW-1185">Reference proteome</keyword>
<name>A0A5C3NHW4_9AGAM</name>
<organism evidence="2 3">
    <name type="scientific">Heliocybe sulcata</name>
    <dbReference type="NCBI Taxonomy" id="5364"/>
    <lineage>
        <taxon>Eukaryota</taxon>
        <taxon>Fungi</taxon>
        <taxon>Dikarya</taxon>
        <taxon>Basidiomycota</taxon>
        <taxon>Agaricomycotina</taxon>
        <taxon>Agaricomycetes</taxon>
        <taxon>Gloeophyllales</taxon>
        <taxon>Gloeophyllaceae</taxon>
        <taxon>Heliocybe</taxon>
    </lineage>
</organism>
<proteinExistence type="predicted"/>
<dbReference type="InterPro" id="IPR032675">
    <property type="entry name" value="LRR_dom_sf"/>
</dbReference>
<dbReference type="STRING" id="5364.A0A5C3NHW4"/>
<dbReference type="EMBL" id="ML213503">
    <property type="protein sequence ID" value="TFK56890.1"/>
    <property type="molecule type" value="Genomic_DNA"/>
</dbReference>
<dbReference type="AlphaFoldDB" id="A0A5C3NHW4"/>
<dbReference type="Gene3D" id="3.80.10.10">
    <property type="entry name" value="Ribonuclease Inhibitor"/>
    <property type="match status" value="1"/>
</dbReference>
<sequence>MHRALELPDILHIICEHLIVTSNGEFLTNRDQAQFLQLALTCKTFLPVALDNLWCSMYFITPLLRLMPTFGTKHPDSLEYVLHANPSQDIWDIFDSYAARIRCIHLTARDRIDPSVYDALLSWHPAPLLPNLRRLYWRGLDLSATEAALFVSPTVQRLRFMLFQYPEQDGGTLKFLKQMPETSLEELALWGKLTPACLAVPPRFTNLRTLYVWESYGKSEEAVFDELYTAALKMKHLTSLSLRLPLGYAYASTEPLVLGDLEYLCLQGEIHALTQVFRAMSANQLWELGMTVDTHRCPEGDYSNLLSTLPFPNLHVLEVNTTNEDRNTLTHDHADIIEPLLSLKQLEEVQINFPSDNVRLNDGSIESMANAWPRLKLLRMVTYSSLMSHMHPDVAMIPRLGALVHLARRCPDLQTLQIQVNAREFPDALQPRVSHGLRTMELHCSPIREPQQVALWMDSVFPNITDWRQVDGFWKEEWTTVSNLLHSYRAARTIDRGQRPRSPTSSSCASVDPGRVHDYDSPIQFHE</sequence>
<evidence type="ECO:0008006" key="4">
    <source>
        <dbReference type="Google" id="ProtNLM"/>
    </source>
</evidence>
<protein>
    <recommendedName>
        <fullName evidence="4">F-box domain-containing protein</fullName>
    </recommendedName>
</protein>
<reference evidence="2 3" key="1">
    <citation type="journal article" date="2019" name="Nat. Ecol. Evol.">
        <title>Megaphylogeny resolves global patterns of mushroom evolution.</title>
        <authorList>
            <person name="Varga T."/>
            <person name="Krizsan K."/>
            <person name="Foldi C."/>
            <person name="Dima B."/>
            <person name="Sanchez-Garcia M."/>
            <person name="Sanchez-Ramirez S."/>
            <person name="Szollosi G.J."/>
            <person name="Szarkandi J.G."/>
            <person name="Papp V."/>
            <person name="Albert L."/>
            <person name="Andreopoulos W."/>
            <person name="Angelini C."/>
            <person name="Antonin V."/>
            <person name="Barry K.W."/>
            <person name="Bougher N.L."/>
            <person name="Buchanan P."/>
            <person name="Buyck B."/>
            <person name="Bense V."/>
            <person name="Catcheside P."/>
            <person name="Chovatia M."/>
            <person name="Cooper J."/>
            <person name="Damon W."/>
            <person name="Desjardin D."/>
            <person name="Finy P."/>
            <person name="Geml J."/>
            <person name="Haridas S."/>
            <person name="Hughes K."/>
            <person name="Justo A."/>
            <person name="Karasinski D."/>
            <person name="Kautmanova I."/>
            <person name="Kiss B."/>
            <person name="Kocsube S."/>
            <person name="Kotiranta H."/>
            <person name="LaButti K.M."/>
            <person name="Lechner B.E."/>
            <person name="Liimatainen K."/>
            <person name="Lipzen A."/>
            <person name="Lukacs Z."/>
            <person name="Mihaltcheva S."/>
            <person name="Morgado L.N."/>
            <person name="Niskanen T."/>
            <person name="Noordeloos M.E."/>
            <person name="Ohm R.A."/>
            <person name="Ortiz-Santana B."/>
            <person name="Ovrebo C."/>
            <person name="Racz N."/>
            <person name="Riley R."/>
            <person name="Savchenko A."/>
            <person name="Shiryaev A."/>
            <person name="Soop K."/>
            <person name="Spirin V."/>
            <person name="Szebenyi C."/>
            <person name="Tomsovsky M."/>
            <person name="Tulloss R.E."/>
            <person name="Uehling J."/>
            <person name="Grigoriev I.V."/>
            <person name="Vagvolgyi C."/>
            <person name="Papp T."/>
            <person name="Martin F.M."/>
            <person name="Miettinen O."/>
            <person name="Hibbett D.S."/>
            <person name="Nagy L.G."/>
        </authorList>
    </citation>
    <scope>NUCLEOTIDE SEQUENCE [LARGE SCALE GENOMIC DNA]</scope>
    <source>
        <strain evidence="2 3">OMC1185</strain>
    </source>
</reference>
<feature type="region of interest" description="Disordered" evidence="1">
    <location>
        <begin position="495"/>
        <end position="516"/>
    </location>
</feature>